<reference evidence="4" key="1">
    <citation type="submission" date="2015-10" db="EMBL/GenBank/DDBJ databases">
        <authorList>
            <person name="Regsiter A."/>
            <person name="william w."/>
        </authorList>
    </citation>
    <scope>NUCLEOTIDE SEQUENCE</scope>
    <source>
        <strain evidence="4">Montdore</strain>
    </source>
</reference>
<evidence type="ECO:0000259" key="3">
    <source>
        <dbReference type="Pfam" id="PF25000"/>
    </source>
</evidence>
<dbReference type="InterPro" id="IPR002182">
    <property type="entry name" value="NB-ARC"/>
</dbReference>
<evidence type="ECO:0000256" key="1">
    <source>
        <dbReference type="SAM" id="MobiDB-lite"/>
    </source>
</evidence>
<dbReference type="Pfam" id="PF13374">
    <property type="entry name" value="TPR_10"/>
    <property type="match status" value="1"/>
</dbReference>
<evidence type="ECO:0000313" key="5">
    <source>
        <dbReference type="Proteomes" id="UP001412239"/>
    </source>
</evidence>
<gene>
    <name evidence="4" type="ORF">GSTUAT00002581001</name>
</gene>
<dbReference type="Pfam" id="PF00931">
    <property type="entry name" value="NB-ARC"/>
    <property type="match status" value="1"/>
</dbReference>
<feature type="domain" description="DUF7779" evidence="3">
    <location>
        <begin position="319"/>
        <end position="398"/>
    </location>
</feature>
<feature type="region of interest" description="Disordered" evidence="1">
    <location>
        <begin position="1192"/>
        <end position="1229"/>
    </location>
</feature>
<dbReference type="Pfam" id="PF13424">
    <property type="entry name" value="TPR_12"/>
    <property type="match status" value="7"/>
</dbReference>
<dbReference type="Gene3D" id="3.40.50.300">
    <property type="entry name" value="P-loop containing nucleotide triphosphate hydrolases"/>
    <property type="match status" value="1"/>
</dbReference>
<dbReference type="Pfam" id="PF25000">
    <property type="entry name" value="DUF7779"/>
    <property type="match status" value="1"/>
</dbReference>
<sequence>MEEVPFREINVHGHFSGNVNSHNVMNIVNHYHKGKKIEALAKSTATGPHWMVPYSRNRNFVGREDIIDRVQRLVDDTRHSRIALCGLGGSGKTEIALEYVYRKRDQCHIFWVHGSEFPKFSEDYEYILECAGVRLPALDNERDEQDVLFGVREWLESPDSGDWILVLDNADDEENFKVNKGAISKFVPQGSKGVVIFTTRSRQVAYREGCTLLEVGGMTDEESRDLLLRRVDNLGPLEERDKWAVGVLIGALDCLPLALAGAAAFMTETSTWPYEYWEIFQENGERKRDLLLRKFREIHREADMTESILSTHFTTFDRLKEQKPAAANLLLLISFLDRQDIPEDLLLHSGLPGTDNPIDFRMTIGALMGLSLVTRSADKLLYDLHQLVQQSVQAYVSYDEACHWRETALEVIWRVFPDYDYGLGHLCAAYVPHALFVTRDSTDAKVGLICYRIAHYFLEVGYYDSAEVQIKRCTSLRGNTPEGDPEHIAEINLLARVLQSSGKYQEAEDINRRALEVRERALGPQHPDTLTVVSSLAIVLQKLGKYDEAERMHRRALEDTERNLGPDHITTLARVDSLARMVQDLGKYDEAEKMHRRAAEGCEKELGPEHPETLSKVYNLALVSRRRGQWHEAVEMSERVVEGREKKLGPEHPDTLAGVSGLALALRKLEKYDEVKEHLSRVVEARLETLGSRHPDFLASLNDLGAVLQDLKAYDEAAGLHQRALALREEILGPENPETLTSLSDLALALQNLGKSDEAEKKHRAVLKSREKVLGRSHHDTLATVSDLALVLDSQGNRDEAAEMFRRALEGYENQLGPDHPDTFSSLYKLASVLRSQGNYSEEARLHRHAVKIREKILGPDHHSTRNSITDLAKALQALGNYDEAEKLFRRVWKGKEKTFGADHPQTITSWNRLAVILQDRGRREEARKIYRQVFEAREKTLGPNHPSTLASGNNLALSLQDIRKYAESEAMHRRVLEGLEKELEPDDLTVINSVFSLGMSMRGGRKFAEAEKMFRRALEGYERVLGPEHAETLLGIDRLAATLQDLEKYDEAEKLYHRVLGVREKTLGPSHRLTLASIWNLGWIQEELGRLSEAERDYQRAYEGLCEVQGKDHPDTALYLKYLSSLRTRLSASVDAADAENRETGADVEQRVTAAIHAEATPEANPEVAAKIKSNSSAGAKHDLPPAAETTSIAESGAVVNPKISPPEVNPAQDKPLPSDAAAEAHRKPSRRVRLIHLFCFGLSH</sequence>
<dbReference type="Proteomes" id="UP001412239">
    <property type="component" value="Unassembled WGS sequence"/>
</dbReference>
<dbReference type="InterPro" id="IPR027417">
    <property type="entry name" value="P-loop_NTPase"/>
</dbReference>
<dbReference type="Gene3D" id="1.25.40.10">
    <property type="entry name" value="Tetratricopeptide repeat domain"/>
    <property type="match status" value="4"/>
</dbReference>
<proteinExistence type="predicted"/>
<organism evidence="4 5">
    <name type="scientific">Tuber aestivum</name>
    <name type="common">summer truffle</name>
    <dbReference type="NCBI Taxonomy" id="59557"/>
    <lineage>
        <taxon>Eukaryota</taxon>
        <taxon>Fungi</taxon>
        <taxon>Dikarya</taxon>
        <taxon>Ascomycota</taxon>
        <taxon>Pezizomycotina</taxon>
        <taxon>Pezizomycetes</taxon>
        <taxon>Pezizales</taxon>
        <taxon>Tuberaceae</taxon>
        <taxon>Tuber</taxon>
    </lineage>
</organism>
<dbReference type="InterPro" id="IPR056681">
    <property type="entry name" value="DUF7779"/>
</dbReference>
<accession>A0A292Q0H6</accession>
<dbReference type="PANTHER" id="PTHR46082">
    <property type="entry name" value="ATP/GTP-BINDING PROTEIN-RELATED"/>
    <property type="match status" value="1"/>
</dbReference>
<dbReference type="AlphaFoldDB" id="A0A292Q0H6"/>
<evidence type="ECO:0000259" key="2">
    <source>
        <dbReference type="Pfam" id="PF00931"/>
    </source>
</evidence>
<dbReference type="SUPFAM" id="SSF52540">
    <property type="entry name" value="P-loop containing nucleoside triphosphate hydrolases"/>
    <property type="match status" value="1"/>
</dbReference>
<dbReference type="SUPFAM" id="SSF48452">
    <property type="entry name" value="TPR-like"/>
    <property type="match status" value="6"/>
</dbReference>
<dbReference type="PANTHER" id="PTHR46082:SF6">
    <property type="entry name" value="AAA+ ATPASE DOMAIN-CONTAINING PROTEIN-RELATED"/>
    <property type="match status" value="1"/>
</dbReference>
<name>A0A292Q0H6_9PEZI</name>
<keyword evidence="5" id="KW-1185">Reference proteome</keyword>
<feature type="domain" description="NB-ARC" evidence="2">
    <location>
        <begin position="65"/>
        <end position="229"/>
    </location>
</feature>
<dbReference type="InterPro" id="IPR011990">
    <property type="entry name" value="TPR-like_helical_dom_sf"/>
</dbReference>
<dbReference type="InterPro" id="IPR053137">
    <property type="entry name" value="NLR-like"/>
</dbReference>
<dbReference type="InterPro" id="IPR019734">
    <property type="entry name" value="TPR_rpt"/>
</dbReference>
<evidence type="ECO:0000313" key="4">
    <source>
        <dbReference type="EMBL" id="CUS13342.1"/>
    </source>
</evidence>
<protein>
    <submittedName>
        <fullName evidence="4">Uncharacterized protein</fullName>
    </submittedName>
</protein>
<dbReference type="SMART" id="SM00028">
    <property type="entry name" value="TPR"/>
    <property type="match status" value="12"/>
</dbReference>
<dbReference type="GO" id="GO:0043531">
    <property type="term" value="F:ADP binding"/>
    <property type="evidence" value="ECO:0007669"/>
    <property type="project" value="InterPro"/>
</dbReference>
<dbReference type="EMBL" id="LN890974">
    <property type="protein sequence ID" value="CUS13342.1"/>
    <property type="molecule type" value="Genomic_DNA"/>
</dbReference>